<keyword evidence="3" id="KW-1185">Reference proteome</keyword>
<keyword evidence="1" id="KW-0732">Signal</keyword>
<feature type="chain" id="PRO_5045748415" evidence="1">
    <location>
        <begin position="20"/>
        <end position="323"/>
    </location>
</feature>
<protein>
    <submittedName>
        <fullName evidence="2">SH3 domain protein</fullName>
    </submittedName>
</protein>
<name>A0ABN0P7N8_TRESO</name>
<dbReference type="Gene3D" id="2.30.30.40">
    <property type="entry name" value="SH3 Domains"/>
    <property type="match status" value="1"/>
</dbReference>
<reference evidence="2 3" key="1">
    <citation type="submission" date="2013-08" db="EMBL/GenBank/DDBJ databases">
        <authorList>
            <person name="Durkin A.S."/>
            <person name="Haft D.R."/>
            <person name="McCorrison J."/>
            <person name="Torralba M."/>
            <person name="Gillis M."/>
            <person name="Haft D.H."/>
            <person name="Methe B."/>
            <person name="Sutton G."/>
            <person name="Nelson K.E."/>
        </authorList>
    </citation>
    <scope>NUCLEOTIDE SEQUENCE [LARGE SCALE GENOMIC DNA]</scope>
    <source>
        <strain evidence="2 3">ATCC 35536</strain>
    </source>
</reference>
<evidence type="ECO:0000256" key="1">
    <source>
        <dbReference type="SAM" id="SignalP"/>
    </source>
</evidence>
<accession>A0ABN0P7N8</accession>
<dbReference type="Proteomes" id="UP000016646">
    <property type="component" value="Unassembled WGS sequence"/>
</dbReference>
<sequence>MKKKLLYIVLICISLNTFASPKKSLYDRILEKNDSFWIPEKCLKILHTENKESIKKYFANIEALTFYHELEEKTIQWDEQDCFSTFCIIKDLYRDQDNLCVTWGKELDLLSFYMNKINYENGCFYINVVKTFNCKKNENKSPFSSWPIQEDECTIILRFAGDYLEVYLNNLTDYYDTFCKVDNETLNQYNNLIQTNTCDLSRVTWPRHADGTCDYDGSKKAHTPTKPAAISSTQTTNVASNKTMTVKENLKLRSGEAATTSVLAVMSTGTKVKILTLGKQATIDGITSNWVQVEVQAGAKDRDGKAIAAGTTGWCFGRYLAER</sequence>
<dbReference type="RefSeq" id="WP_021495605.1">
    <property type="nucleotide sequence ID" value="NZ_AVQI01000050.1"/>
</dbReference>
<proteinExistence type="predicted"/>
<organism evidence="2 3">
    <name type="scientific">Treponema socranskii subsp. socranskii VPI DR56BR1116 = ATCC 35536</name>
    <dbReference type="NCBI Taxonomy" id="1125725"/>
    <lineage>
        <taxon>Bacteria</taxon>
        <taxon>Pseudomonadati</taxon>
        <taxon>Spirochaetota</taxon>
        <taxon>Spirochaetia</taxon>
        <taxon>Spirochaetales</taxon>
        <taxon>Treponemataceae</taxon>
        <taxon>Treponema</taxon>
    </lineage>
</organism>
<feature type="signal peptide" evidence="1">
    <location>
        <begin position="1"/>
        <end position="19"/>
    </location>
</feature>
<evidence type="ECO:0000313" key="2">
    <source>
        <dbReference type="EMBL" id="ERK02561.1"/>
    </source>
</evidence>
<evidence type="ECO:0000313" key="3">
    <source>
        <dbReference type="Proteomes" id="UP000016646"/>
    </source>
</evidence>
<comment type="caution">
    <text evidence="2">The sequence shown here is derived from an EMBL/GenBank/DDBJ whole genome shotgun (WGS) entry which is preliminary data.</text>
</comment>
<gene>
    <name evidence="2" type="ORF">HMPREF0860_0155</name>
</gene>
<dbReference type="EMBL" id="AVQI01000050">
    <property type="protein sequence ID" value="ERK02561.1"/>
    <property type="molecule type" value="Genomic_DNA"/>
</dbReference>